<keyword evidence="1" id="KW-1133">Transmembrane helix</keyword>
<organism evidence="2 3">
    <name type="scientific">Parenemella sanctibonifatiensis</name>
    <dbReference type="NCBI Taxonomy" id="2016505"/>
    <lineage>
        <taxon>Bacteria</taxon>
        <taxon>Bacillati</taxon>
        <taxon>Actinomycetota</taxon>
        <taxon>Actinomycetes</taxon>
        <taxon>Propionibacteriales</taxon>
        <taxon>Propionibacteriaceae</taxon>
        <taxon>Parenemella</taxon>
    </lineage>
</organism>
<keyword evidence="1" id="KW-0812">Transmembrane</keyword>
<protein>
    <submittedName>
        <fullName evidence="2">Uncharacterized protein</fullName>
    </submittedName>
</protein>
<name>A0A255ED22_9ACTN</name>
<evidence type="ECO:0000313" key="2">
    <source>
        <dbReference type="EMBL" id="OYN89436.1"/>
    </source>
</evidence>
<proteinExistence type="predicted"/>
<dbReference type="EMBL" id="NMVJ01000009">
    <property type="protein sequence ID" value="OYN89436.1"/>
    <property type="molecule type" value="Genomic_DNA"/>
</dbReference>
<comment type="caution">
    <text evidence="2">The sequence shown here is derived from an EMBL/GenBank/DDBJ whole genome shotgun (WGS) entry which is preliminary data.</text>
</comment>
<keyword evidence="1" id="KW-0472">Membrane</keyword>
<dbReference type="Proteomes" id="UP000216300">
    <property type="component" value="Unassembled WGS sequence"/>
</dbReference>
<keyword evidence="3" id="KW-1185">Reference proteome</keyword>
<sequence>MTKVARVVHNDGRRMLITTAAATLLTAVIVTGWTTVDSSMRAYAVLLGCIVAWACSRASVPGLPVAVIVSMLLG</sequence>
<evidence type="ECO:0000256" key="1">
    <source>
        <dbReference type="SAM" id="Phobius"/>
    </source>
</evidence>
<gene>
    <name evidence="2" type="ORF">CGZ91_11120</name>
</gene>
<dbReference type="AlphaFoldDB" id="A0A255ED22"/>
<accession>A0A255ED22</accession>
<dbReference type="RefSeq" id="WP_094455176.1">
    <property type="nucleotide sequence ID" value="NZ_NMVJ01000009.1"/>
</dbReference>
<reference evidence="2 3" key="1">
    <citation type="submission" date="2017-07" db="EMBL/GenBank/DDBJ databases">
        <title>Draft whole genome sequences of clinical Proprionibacteriaceae strains.</title>
        <authorList>
            <person name="Bernier A.-M."/>
            <person name="Bernard K."/>
            <person name="Domingo M.-C."/>
        </authorList>
    </citation>
    <scope>NUCLEOTIDE SEQUENCE [LARGE SCALE GENOMIC DNA]</scope>
    <source>
        <strain evidence="2 3">NML 150081</strain>
    </source>
</reference>
<evidence type="ECO:0000313" key="3">
    <source>
        <dbReference type="Proteomes" id="UP000216300"/>
    </source>
</evidence>
<feature type="transmembrane region" description="Helical" evidence="1">
    <location>
        <begin position="42"/>
        <end position="73"/>
    </location>
</feature>